<reference evidence="8 9" key="1">
    <citation type="submission" date="2022-07" db="EMBL/GenBank/DDBJ databases">
        <title>Novel species in genus cellulomonas.</title>
        <authorList>
            <person name="Ye L."/>
        </authorList>
    </citation>
    <scope>NUCLEOTIDE SEQUENCE [LARGE SCALE GENOMIC DNA]</scope>
    <source>
        <strain evidence="9">zg-Y908</strain>
    </source>
</reference>
<dbReference type="InterPro" id="IPR004937">
    <property type="entry name" value="Urea_transporter"/>
</dbReference>
<dbReference type="EMBL" id="CP101989">
    <property type="protein sequence ID" value="UUI66856.1"/>
    <property type="molecule type" value="Genomic_DNA"/>
</dbReference>
<dbReference type="PANTHER" id="PTHR10464">
    <property type="entry name" value="UREA TRANSPORTER"/>
    <property type="match status" value="1"/>
</dbReference>
<keyword evidence="9" id="KW-1185">Reference proteome</keyword>
<evidence type="ECO:0000256" key="4">
    <source>
        <dbReference type="ARBA" id="ARBA00022692"/>
    </source>
</evidence>
<dbReference type="PANTHER" id="PTHR10464:SF4">
    <property type="entry name" value="UREA TRANSPORTER"/>
    <property type="match status" value="1"/>
</dbReference>
<feature type="transmembrane region" description="Helical" evidence="7">
    <location>
        <begin position="207"/>
        <end position="228"/>
    </location>
</feature>
<evidence type="ECO:0000313" key="8">
    <source>
        <dbReference type="EMBL" id="UUI66856.1"/>
    </source>
</evidence>
<organism evidence="8 9">
    <name type="scientific">Cellulomonas wangsupingiae</name>
    <dbReference type="NCBI Taxonomy" id="2968085"/>
    <lineage>
        <taxon>Bacteria</taxon>
        <taxon>Bacillati</taxon>
        <taxon>Actinomycetota</taxon>
        <taxon>Actinomycetes</taxon>
        <taxon>Micrococcales</taxon>
        <taxon>Cellulomonadaceae</taxon>
        <taxon>Cellulomonas</taxon>
    </lineage>
</organism>
<feature type="transmembrane region" description="Helical" evidence="7">
    <location>
        <begin position="54"/>
        <end position="71"/>
    </location>
</feature>
<dbReference type="Pfam" id="PF03253">
    <property type="entry name" value="UT"/>
    <property type="match status" value="1"/>
</dbReference>
<accession>A0ABY5K8T0</accession>
<feature type="transmembrane region" description="Helical" evidence="7">
    <location>
        <begin position="258"/>
        <end position="279"/>
    </location>
</feature>
<feature type="transmembrane region" description="Helical" evidence="7">
    <location>
        <begin position="234"/>
        <end position="251"/>
    </location>
</feature>
<protein>
    <submittedName>
        <fullName evidence="8">Urea transporter</fullName>
    </submittedName>
</protein>
<dbReference type="RefSeq" id="WP_227562906.1">
    <property type="nucleotide sequence ID" value="NZ_CP101989.1"/>
</dbReference>
<gene>
    <name evidence="8" type="ORF">NP075_09190</name>
</gene>
<evidence type="ECO:0000313" key="9">
    <source>
        <dbReference type="Proteomes" id="UP001317322"/>
    </source>
</evidence>
<comment type="similarity">
    <text evidence="2">Belongs to the urea transporter family.</text>
</comment>
<evidence type="ECO:0000256" key="1">
    <source>
        <dbReference type="ARBA" id="ARBA00004651"/>
    </source>
</evidence>
<evidence type="ECO:0000256" key="5">
    <source>
        <dbReference type="ARBA" id="ARBA00022989"/>
    </source>
</evidence>
<feature type="transmembrane region" description="Helical" evidence="7">
    <location>
        <begin position="29"/>
        <end position="47"/>
    </location>
</feature>
<dbReference type="InterPro" id="IPR029020">
    <property type="entry name" value="Ammonium/urea_transptr"/>
</dbReference>
<proteinExistence type="inferred from homology"/>
<comment type="subcellular location">
    <subcellularLocation>
        <location evidence="1">Cell membrane</location>
        <topology evidence="1">Multi-pass membrane protein</topology>
    </subcellularLocation>
</comment>
<dbReference type="Proteomes" id="UP001317322">
    <property type="component" value="Chromosome"/>
</dbReference>
<evidence type="ECO:0000256" key="6">
    <source>
        <dbReference type="ARBA" id="ARBA00023136"/>
    </source>
</evidence>
<feature type="transmembrane region" description="Helical" evidence="7">
    <location>
        <begin position="102"/>
        <end position="124"/>
    </location>
</feature>
<sequence length="308" mass="32037">MAASTSPTPSSRLGSAVDPRSWADGLSQIFFQRNVWTGLLILAAFVVADWRMAVLVLIGAIAGTVTGALIGADDVPLGMQGFCGALLGAAVYTALGAQGWSYPIALVGGIACAFVTWFFVHLFASRPLARFALPATTAPFCIVAGVMHATTARLQERSPAIHVTDDTAVTYLRSLLTNVSEVVLVSSVWAGALILLGLFIASWKVGLAAVMGSAVGSLCAFALGWSESDIGEGLAGYSGVLTAIALSVVFLRSSAASWVYAAVGTVVTAVVTLGLNDAFDAPHYTWPYILTTWVFLVIAVAVPALRRP</sequence>
<name>A0ABY5K8T0_9CELL</name>
<feature type="transmembrane region" description="Helical" evidence="7">
    <location>
        <begin position="285"/>
        <end position="305"/>
    </location>
</feature>
<evidence type="ECO:0000256" key="2">
    <source>
        <dbReference type="ARBA" id="ARBA00005914"/>
    </source>
</evidence>
<keyword evidence="6 7" id="KW-0472">Membrane</keyword>
<keyword evidence="5 7" id="KW-1133">Transmembrane helix</keyword>
<keyword evidence="4 7" id="KW-0812">Transmembrane</keyword>
<evidence type="ECO:0000256" key="3">
    <source>
        <dbReference type="ARBA" id="ARBA00022475"/>
    </source>
</evidence>
<keyword evidence="3" id="KW-1003">Cell membrane</keyword>
<evidence type="ECO:0000256" key="7">
    <source>
        <dbReference type="SAM" id="Phobius"/>
    </source>
</evidence>
<dbReference type="Gene3D" id="1.10.3430.10">
    <property type="entry name" value="Ammonium transporter AmtB like domains"/>
    <property type="match status" value="1"/>
</dbReference>
<feature type="transmembrane region" description="Helical" evidence="7">
    <location>
        <begin position="182"/>
        <end position="200"/>
    </location>
</feature>